<dbReference type="Gene3D" id="3.40.30.10">
    <property type="entry name" value="Glutaredoxin"/>
    <property type="match status" value="1"/>
</dbReference>
<dbReference type="PROSITE" id="PS51354">
    <property type="entry name" value="GLUTAREDOXIN_2"/>
    <property type="match status" value="1"/>
</dbReference>
<evidence type="ECO:0000313" key="2">
    <source>
        <dbReference type="EMBL" id="KZN84439.1"/>
    </source>
</evidence>
<dbReference type="SUPFAM" id="SSF52833">
    <property type="entry name" value="Thioredoxin-like"/>
    <property type="match status" value="1"/>
</dbReference>
<dbReference type="PANTHER" id="PTHR12232:SF0">
    <property type="entry name" value="THIOREDOXIN DOMAIN-CONTAINING PROTEIN"/>
    <property type="match status" value="1"/>
</dbReference>
<dbReference type="Proteomes" id="UP000076449">
    <property type="component" value="Chromosome III"/>
</dbReference>
<dbReference type="EMBL" id="CM002800">
    <property type="protein sequence ID" value="KZN84439.1"/>
    <property type="molecule type" value="Genomic_DNA"/>
</dbReference>
<name>A0A162BF89_PENCH</name>
<dbReference type="GO" id="GO:0005737">
    <property type="term" value="C:cytoplasm"/>
    <property type="evidence" value="ECO:0007669"/>
    <property type="project" value="TreeGrafter"/>
</dbReference>
<organism evidence="2">
    <name type="scientific">Penicillium chrysogenum</name>
    <name type="common">Penicillium notatum</name>
    <dbReference type="NCBI Taxonomy" id="5076"/>
    <lineage>
        <taxon>Eukaryota</taxon>
        <taxon>Fungi</taxon>
        <taxon>Dikarya</taxon>
        <taxon>Ascomycota</taxon>
        <taxon>Pezizomycotina</taxon>
        <taxon>Eurotiomycetes</taxon>
        <taxon>Eurotiomycetidae</taxon>
        <taxon>Eurotiales</taxon>
        <taxon>Aspergillaceae</taxon>
        <taxon>Penicillium</taxon>
        <taxon>Penicillium chrysogenum species complex</taxon>
    </lineage>
</organism>
<feature type="region of interest" description="Disordered" evidence="1">
    <location>
        <begin position="238"/>
        <end position="269"/>
    </location>
</feature>
<evidence type="ECO:0000256" key="1">
    <source>
        <dbReference type="SAM" id="MobiDB-lite"/>
    </source>
</evidence>
<proteinExistence type="predicted"/>
<feature type="compositionally biased region" description="Basic and acidic residues" evidence="1">
    <location>
        <begin position="325"/>
        <end position="348"/>
    </location>
</feature>
<dbReference type="AlphaFoldDB" id="A0A162BF89"/>
<dbReference type="PANTHER" id="PTHR12232">
    <property type="entry name" value="SH3 DOMAIN-BINDING GLUTAMIC ACID-RICH-LIKE PROTEIN"/>
    <property type="match status" value="1"/>
</dbReference>
<dbReference type="PhylomeDB" id="A0A162BF89"/>
<dbReference type="InterPro" id="IPR051033">
    <property type="entry name" value="SH3BGR"/>
</dbReference>
<feature type="region of interest" description="Disordered" evidence="1">
    <location>
        <begin position="317"/>
        <end position="359"/>
    </location>
</feature>
<accession>A0A162BF89</accession>
<reference evidence="2" key="1">
    <citation type="journal article" date="2014" name="Genome Announc.">
        <title>Complete sequencing and chromosome-scale genome assembly of the industrial progenitor strain P2niaD18 from the penicillin producer Penicillium chrysogenum.</title>
        <authorList>
            <person name="Specht T."/>
            <person name="Dahlmann T.A."/>
            <person name="Zadra I."/>
            <person name="Kurnsteiner H."/>
            <person name="Kuck U."/>
        </authorList>
    </citation>
    <scope>NUCLEOTIDE SEQUENCE [LARGE SCALE GENOMIC DNA]</scope>
    <source>
        <strain evidence="2">P2niaD18</strain>
    </source>
</reference>
<dbReference type="InterPro" id="IPR036249">
    <property type="entry name" value="Thioredoxin-like_sf"/>
</dbReference>
<feature type="compositionally biased region" description="Basic and acidic residues" evidence="1">
    <location>
        <begin position="250"/>
        <end position="259"/>
    </location>
</feature>
<gene>
    <name evidence="2" type="ORF">EN45_085770</name>
</gene>
<feature type="compositionally biased region" description="Low complexity" evidence="1">
    <location>
        <begin position="107"/>
        <end position="127"/>
    </location>
</feature>
<feature type="region of interest" description="Disordered" evidence="1">
    <location>
        <begin position="98"/>
        <end position="216"/>
    </location>
</feature>
<feature type="compositionally biased region" description="Basic and acidic residues" evidence="1">
    <location>
        <begin position="163"/>
        <end position="175"/>
    </location>
</feature>
<protein>
    <submittedName>
        <fullName evidence="2">Uncharacterized protein</fullName>
    </submittedName>
</protein>
<sequence length="359" mass="38213">MSDSTLYLYTSLTAGSSHIVTATARIETILKANKLPFRAIDVATDEAARKLWGRRSKGKKLPGLVKYGDIVGDLEQIEEWNEFGELRMVVNSVQDLGGMPATSNPVPAATETKTESTPTLTTPKPSTIKIQTPPVTKPEEKKDDTAVLALRQASSEAASKAKTKSDDKKESKEQDTEVPIANRAHRGSVAPELPDTAPDSPKSLKRPSLVPEQAAVSSANFHADNAEVLGLVGHHRSSGVSSLENADQEQAVREIRKSVSAEPTGDLDALRKEAANKAKTESIEEVPSPIDDVAVENKEALMEPNEPKGNAIAEVIATAVAPQETKSEPKKEATTGAKETEDAKDDTKAGLAPAGKSAE</sequence>